<evidence type="ECO:0000313" key="2">
    <source>
        <dbReference type="Proteomes" id="UP000319829"/>
    </source>
</evidence>
<proteinExistence type="predicted"/>
<gene>
    <name evidence="1" type="ORF">E6K74_06115</name>
</gene>
<evidence type="ECO:0000313" key="1">
    <source>
        <dbReference type="EMBL" id="TMQ54461.1"/>
    </source>
</evidence>
<protein>
    <submittedName>
        <fullName evidence="1">Uncharacterized protein</fullName>
    </submittedName>
</protein>
<dbReference type="InterPro" id="IPR008972">
    <property type="entry name" value="Cupredoxin"/>
</dbReference>
<organism evidence="1 2">
    <name type="scientific">Eiseniibacteriota bacterium</name>
    <dbReference type="NCBI Taxonomy" id="2212470"/>
    <lineage>
        <taxon>Bacteria</taxon>
        <taxon>Candidatus Eiseniibacteriota</taxon>
    </lineage>
</organism>
<reference evidence="1 2" key="1">
    <citation type="journal article" date="2019" name="Nat. Microbiol.">
        <title>Mediterranean grassland soil C-N compound turnover is dependent on rainfall and depth, and is mediated by genomically divergent microorganisms.</title>
        <authorList>
            <person name="Diamond S."/>
            <person name="Andeer P.F."/>
            <person name="Li Z."/>
            <person name="Crits-Christoph A."/>
            <person name="Burstein D."/>
            <person name="Anantharaman K."/>
            <person name="Lane K.R."/>
            <person name="Thomas B.C."/>
            <person name="Pan C."/>
            <person name="Northen T.R."/>
            <person name="Banfield J.F."/>
        </authorList>
    </citation>
    <scope>NUCLEOTIDE SEQUENCE [LARGE SCALE GENOMIC DNA]</scope>
    <source>
        <strain evidence="1">WS_4</strain>
    </source>
</reference>
<name>A0A538SSY9_UNCEI</name>
<dbReference type="Proteomes" id="UP000319829">
    <property type="component" value="Unassembled WGS sequence"/>
</dbReference>
<accession>A0A538SSY9</accession>
<dbReference type="Gene3D" id="2.60.40.420">
    <property type="entry name" value="Cupredoxins - blue copper proteins"/>
    <property type="match status" value="1"/>
</dbReference>
<comment type="caution">
    <text evidence="1">The sequence shown here is derived from an EMBL/GenBank/DDBJ whole genome shotgun (WGS) entry which is preliminary data.</text>
</comment>
<sequence>MRPAWGRVSTVSMMALGLAVLSCNTKSNPVSGTKPDVIVSIKGNSSQLGPRAYWPSPDTVEVGTKVAWKNNDSMAHTSTQRAGAFTWDTGSIAPGARSIIVTMGTPGTYSYSCTAMMHNMQGILVVK</sequence>
<dbReference type="EMBL" id="VBOU01000072">
    <property type="protein sequence ID" value="TMQ54461.1"/>
    <property type="molecule type" value="Genomic_DNA"/>
</dbReference>
<dbReference type="AlphaFoldDB" id="A0A538SSY9"/>
<dbReference type="PROSITE" id="PS51257">
    <property type="entry name" value="PROKAR_LIPOPROTEIN"/>
    <property type="match status" value="1"/>
</dbReference>
<dbReference type="SUPFAM" id="SSF49503">
    <property type="entry name" value="Cupredoxins"/>
    <property type="match status" value="1"/>
</dbReference>